<evidence type="ECO:0000256" key="1">
    <source>
        <dbReference type="ARBA" id="ARBA00010690"/>
    </source>
</evidence>
<dbReference type="Gene3D" id="3.40.1690.10">
    <property type="entry name" value="secretion proteins EscU"/>
    <property type="match status" value="1"/>
</dbReference>
<dbReference type="EMBL" id="CP013344">
    <property type="protein sequence ID" value="AMU91474.1"/>
    <property type="molecule type" value="Genomic_DNA"/>
</dbReference>
<dbReference type="Pfam" id="PF01312">
    <property type="entry name" value="Bac_export_2"/>
    <property type="match status" value="1"/>
</dbReference>
<feature type="transmembrane region" description="Helical" evidence="2">
    <location>
        <begin position="188"/>
        <end position="211"/>
    </location>
</feature>
<keyword evidence="2" id="KW-0812">Transmembrane</keyword>
<dbReference type="RefSeq" id="WP_054731523.1">
    <property type="nucleotide sequence ID" value="NZ_CP009429.1"/>
</dbReference>
<evidence type="ECO:0000313" key="3">
    <source>
        <dbReference type="EMBL" id="AMU91474.1"/>
    </source>
</evidence>
<reference evidence="4" key="1">
    <citation type="submission" date="2015-11" db="EMBL/GenBank/DDBJ databases">
        <title>Complete genome sequence of a polyethylene-glycol degrader Sphingopyxis macrogoltabida 203N (NBRC 111659).</title>
        <authorList>
            <person name="Yoshiyuki O."/>
            <person name="Shouta N."/>
            <person name="Nagata Y."/>
            <person name="Numata M."/>
            <person name="Tsuchikane K."/>
            <person name="Hosoyama A."/>
            <person name="Yamazoe A."/>
            <person name="Tsuda M."/>
            <person name="Fujita N."/>
            <person name="Kawai F."/>
        </authorList>
    </citation>
    <scope>NUCLEOTIDE SEQUENCE [LARGE SCALE GENOMIC DNA]</scope>
    <source>
        <strain evidence="4">203N</strain>
    </source>
</reference>
<dbReference type="PANTHER" id="PTHR30531:SF14">
    <property type="entry name" value="SURFACE PRESENTATION OF ANTIGENS PROTEIN SPAS"/>
    <property type="match status" value="1"/>
</dbReference>
<dbReference type="PANTHER" id="PTHR30531">
    <property type="entry name" value="FLAGELLAR BIOSYNTHETIC PROTEIN FLHB"/>
    <property type="match status" value="1"/>
</dbReference>
<keyword evidence="4" id="KW-1185">Reference proteome</keyword>
<feature type="transmembrane region" description="Helical" evidence="2">
    <location>
        <begin position="32"/>
        <end position="57"/>
    </location>
</feature>
<reference evidence="3 4" key="2">
    <citation type="journal article" date="2016" name="Genome Announc.">
        <title>Complete Genome Sequence of Sphingopyxis macrogoltabida Strain 203N (NBRC 111659), a Polyethylene Glycol Degrader.</title>
        <authorList>
            <person name="Ohtsubo Y."/>
            <person name="Nonoyama S."/>
            <person name="Nagata Y."/>
            <person name="Numata M."/>
            <person name="Tsuchikane K."/>
            <person name="Hosoyama A."/>
            <person name="Yamazoe A."/>
            <person name="Tsuda M."/>
            <person name="Fujita N."/>
            <person name="Kawai F."/>
        </authorList>
    </citation>
    <scope>NUCLEOTIDE SEQUENCE [LARGE SCALE GENOMIC DNA]</scope>
    <source>
        <strain evidence="3 4">203N</strain>
    </source>
</reference>
<dbReference type="SUPFAM" id="SSF160544">
    <property type="entry name" value="EscU C-terminal domain-like"/>
    <property type="match status" value="1"/>
</dbReference>
<dbReference type="InterPro" id="IPR029025">
    <property type="entry name" value="T3SS_substrate_exporter_C"/>
</dbReference>
<dbReference type="Proteomes" id="UP000076088">
    <property type="component" value="Chromosome"/>
</dbReference>
<dbReference type="GO" id="GO:0005886">
    <property type="term" value="C:plasma membrane"/>
    <property type="evidence" value="ECO:0007669"/>
    <property type="project" value="TreeGrafter"/>
</dbReference>
<dbReference type="PRINTS" id="PR00950">
    <property type="entry name" value="TYPE3IMSPROT"/>
</dbReference>
<keyword evidence="2" id="KW-1133">Transmembrane helix</keyword>
<evidence type="ECO:0008006" key="5">
    <source>
        <dbReference type="Google" id="ProtNLM"/>
    </source>
</evidence>
<sequence length="362" mass="39879">MEGQEQNRTEEATPFKLKRAREKGQVARGMDLGFVGSLVALIFFALAAGASFAVMLAQVMRRALTLGIERADAPAELLAIGGGVLREGLYPLMLLGIAIVAVLITLDLIQLRGLIFSFQPLKPDFSRLNPAKGIKRLFSVRMLKETLKNIVKMIAYAAATWLVIVAAIESFGGGMAGTGAVVRALTGAAGQLILAFLGLAVVFTIVDQLIVRREFRRQMRMSRRELTREIKDREGDPRIKQKRKQLHARMAEQARGLERVAGADLIVTNPDHYAIALLYDAEHMDAPVVRARGRNVFAQLMKRKARLLNIPIFANPPLARALYYRHEVDQPIGTDSYRAVAALYIRLREHDAAPGVPPGDPA</sequence>
<proteinExistence type="inferred from homology"/>
<feature type="transmembrane region" description="Helical" evidence="2">
    <location>
        <begin position="88"/>
        <end position="109"/>
    </location>
</feature>
<evidence type="ECO:0000256" key="2">
    <source>
        <dbReference type="SAM" id="Phobius"/>
    </source>
</evidence>
<feature type="transmembrane region" description="Helical" evidence="2">
    <location>
        <begin position="150"/>
        <end position="168"/>
    </location>
</feature>
<protein>
    <recommendedName>
        <fullName evidence="5">Flagellar biosynthesis protein FlhB</fullName>
    </recommendedName>
</protein>
<dbReference type="InterPro" id="IPR006135">
    <property type="entry name" value="T3SS_substrate_exporter"/>
</dbReference>
<name>A0AAC9AX87_SPHMC</name>
<accession>A0AAC9AX87</accession>
<organism evidence="3 4">
    <name type="scientific">Sphingopyxis macrogoltabida</name>
    <name type="common">Sphingomonas macrogoltabidus</name>
    <dbReference type="NCBI Taxonomy" id="33050"/>
    <lineage>
        <taxon>Bacteria</taxon>
        <taxon>Pseudomonadati</taxon>
        <taxon>Pseudomonadota</taxon>
        <taxon>Alphaproteobacteria</taxon>
        <taxon>Sphingomonadales</taxon>
        <taxon>Sphingomonadaceae</taxon>
        <taxon>Sphingopyxis</taxon>
    </lineage>
</organism>
<dbReference type="AlphaFoldDB" id="A0AAC9AX87"/>
<gene>
    <name evidence="3" type="ORF">ATM17_20880</name>
</gene>
<evidence type="ECO:0000313" key="4">
    <source>
        <dbReference type="Proteomes" id="UP000076088"/>
    </source>
</evidence>
<dbReference type="GO" id="GO:0009306">
    <property type="term" value="P:protein secretion"/>
    <property type="evidence" value="ECO:0007669"/>
    <property type="project" value="InterPro"/>
</dbReference>
<comment type="similarity">
    <text evidence="1">Belongs to the type III secretion exporter family.</text>
</comment>
<dbReference type="KEGG" id="smaz:LH19_20335"/>
<keyword evidence="2" id="KW-0472">Membrane</keyword>